<name>A0A7G2C6T3_9TRYP</name>
<evidence type="ECO:0000313" key="10">
    <source>
        <dbReference type="EMBL" id="CAD2214761.1"/>
    </source>
</evidence>
<evidence type="ECO:0000313" key="11">
    <source>
        <dbReference type="Proteomes" id="UP000515908"/>
    </source>
</evidence>
<reference evidence="10 11" key="1">
    <citation type="submission" date="2020-08" db="EMBL/GenBank/DDBJ databases">
        <authorList>
            <person name="Newling K."/>
            <person name="Davey J."/>
            <person name="Forrester S."/>
        </authorList>
    </citation>
    <scope>NUCLEOTIDE SEQUENCE [LARGE SCALE GENOMIC DNA]</scope>
    <source>
        <strain evidence="11">Crithidia deanei Carvalho (ATCC PRA-265)</strain>
    </source>
</reference>
<dbReference type="VEuPathDB" id="TriTrypDB:ADEAN_000221200"/>
<feature type="region of interest" description="Disordered" evidence="9">
    <location>
        <begin position="88"/>
        <end position="166"/>
    </location>
</feature>
<dbReference type="InterPro" id="IPR007504">
    <property type="entry name" value="H/ACA_rnp_Gar1/Naf1"/>
</dbReference>
<comment type="subcellular location">
    <subcellularLocation>
        <location evidence="1 8">Nucleus</location>
        <location evidence="1 8">Nucleolus</location>
    </subcellularLocation>
</comment>
<comment type="function">
    <text evidence="8">Required for ribosome biogenesis. Part of a complex which catalyzes pseudouridylation of rRNA. This involves the isomerization of uridine such that the ribose is subsequently attached to C5, instead of the normal N1. Pseudouridine ("psi") residues may serve to stabilize the conformation of rRNAs.</text>
</comment>
<accession>A0A7G2C6T3</accession>
<dbReference type="SUPFAM" id="SSF50447">
    <property type="entry name" value="Translation proteins"/>
    <property type="match status" value="1"/>
</dbReference>
<dbReference type="FunFam" id="2.40.10.230:FF:000001">
    <property type="entry name" value="H/ACA ribonucleoprotein complex subunit"/>
    <property type="match status" value="1"/>
</dbReference>
<evidence type="ECO:0000256" key="1">
    <source>
        <dbReference type="ARBA" id="ARBA00004604"/>
    </source>
</evidence>
<evidence type="ECO:0000256" key="3">
    <source>
        <dbReference type="ARBA" id="ARBA00022552"/>
    </source>
</evidence>
<dbReference type="GO" id="GO:0034513">
    <property type="term" value="F:box H/ACA snoRNA binding"/>
    <property type="evidence" value="ECO:0007669"/>
    <property type="project" value="TreeGrafter"/>
</dbReference>
<comment type="subunit">
    <text evidence="8">Component of the small nucleolar ribonucleoprotein particles containing H/ACA-type snoRNAs (H/ACA snoRNPs).</text>
</comment>
<organism evidence="10 11">
    <name type="scientific">Angomonas deanei</name>
    <dbReference type="NCBI Taxonomy" id="59799"/>
    <lineage>
        <taxon>Eukaryota</taxon>
        <taxon>Discoba</taxon>
        <taxon>Euglenozoa</taxon>
        <taxon>Kinetoplastea</taxon>
        <taxon>Metakinetoplastina</taxon>
        <taxon>Trypanosomatida</taxon>
        <taxon>Trypanosomatidae</taxon>
        <taxon>Strigomonadinae</taxon>
        <taxon>Angomonas</taxon>
    </lineage>
</organism>
<feature type="compositionally biased region" description="Gly residues" evidence="9">
    <location>
        <begin position="118"/>
        <end position="166"/>
    </location>
</feature>
<proteinExistence type="inferred from homology"/>
<evidence type="ECO:0000256" key="7">
    <source>
        <dbReference type="ARBA" id="ARBA00038293"/>
    </source>
</evidence>
<keyword evidence="5 8" id="KW-0539">Nucleus</keyword>
<dbReference type="GO" id="GO:0000454">
    <property type="term" value="P:snoRNA guided rRNA pseudouridine synthesis"/>
    <property type="evidence" value="ECO:0007669"/>
    <property type="project" value="TreeGrafter"/>
</dbReference>
<evidence type="ECO:0000256" key="8">
    <source>
        <dbReference type="RuleBase" id="RU364004"/>
    </source>
</evidence>
<keyword evidence="11" id="KW-1185">Reference proteome</keyword>
<sequence>MEPDPPEQIQHVGLFLNSSEGELVYQVVTQGQIPRFNAFVYTENKAKIGKIEEILGNTEDVMFSVKPAPGVQPASINEGDKCFISPTQFSPLRMFTDPPKPRGRGGRGGGRGGDRGGRGGGFRGGAGGFRGGAGGRGGVPGGRGNFGGGRGSFGGGRGRGGFGRGG</sequence>
<dbReference type="GO" id="GO:0031429">
    <property type="term" value="C:box H/ACA snoRNP complex"/>
    <property type="evidence" value="ECO:0007669"/>
    <property type="project" value="TreeGrafter"/>
</dbReference>
<gene>
    <name evidence="10" type="ORF">ADEAN_000221200</name>
</gene>
<evidence type="ECO:0000256" key="5">
    <source>
        <dbReference type="ARBA" id="ARBA00023242"/>
    </source>
</evidence>
<dbReference type="PANTHER" id="PTHR23237:SF6">
    <property type="entry name" value="H_ACA RIBONUCLEOPROTEIN COMPLEX SUBUNIT 1"/>
    <property type="match status" value="1"/>
</dbReference>
<dbReference type="InterPro" id="IPR038664">
    <property type="entry name" value="Gar1/Naf1_Cbf5-bd_sf"/>
</dbReference>
<keyword evidence="3 8" id="KW-0698">rRNA processing</keyword>
<evidence type="ECO:0000256" key="6">
    <source>
        <dbReference type="ARBA" id="ARBA00023274"/>
    </source>
</evidence>
<dbReference type="Proteomes" id="UP000515908">
    <property type="component" value="Chromosome 04"/>
</dbReference>
<evidence type="ECO:0000256" key="2">
    <source>
        <dbReference type="ARBA" id="ARBA00022517"/>
    </source>
</evidence>
<protein>
    <recommendedName>
        <fullName evidence="8">H/ACA ribonucleoprotein complex subunit</fullName>
    </recommendedName>
</protein>
<dbReference type="Gene3D" id="2.40.10.230">
    <property type="entry name" value="Probable tRNA pseudouridine synthase domain"/>
    <property type="match status" value="1"/>
</dbReference>
<evidence type="ECO:0000256" key="4">
    <source>
        <dbReference type="ARBA" id="ARBA00022884"/>
    </source>
</evidence>
<dbReference type="InterPro" id="IPR009000">
    <property type="entry name" value="Transl_B-barrel_sf"/>
</dbReference>
<dbReference type="EMBL" id="LR877148">
    <property type="protein sequence ID" value="CAD2214761.1"/>
    <property type="molecule type" value="Genomic_DNA"/>
</dbReference>
<comment type="similarity">
    <text evidence="7 8">Belongs to the GAR1 family.</text>
</comment>
<dbReference type="AlphaFoldDB" id="A0A7G2C6T3"/>
<keyword evidence="6 8" id="KW-0687">Ribonucleoprotein</keyword>
<keyword evidence="2 8" id="KW-0690">Ribosome biogenesis</keyword>
<keyword evidence="4 8" id="KW-0694">RNA-binding</keyword>
<dbReference type="PANTHER" id="PTHR23237">
    <property type="entry name" value="NUCLEOLAR PROTEIN FAMILY A MEMBER 1 SNORNP PROTEIN GAR1"/>
    <property type="match status" value="1"/>
</dbReference>
<dbReference type="Pfam" id="PF04410">
    <property type="entry name" value="Gar1"/>
    <property type="match status" value="1"/>
</dbReference>
<evidence type="ECO:0000256" key="9">
    <source>
        <dbReference type="SAM" id="MobiDB-lite"/>
    </source>
</evidence>